<proteinExistence type="predicted"/>
<accession>A0A1T4W1R1</accession>
<dbReference type="RefSeq" id="WP_078684682.1">
    <property type="nucleotide sequence ID" value="NZ_FUYA01000004.1"/>
</dbReference>
<dbReference type="Proteomes" id="UP000189733">
    <property type="component" value="Unassembled WGS sequence"/>
</dbReference>
<dbReference type="PANTHER" id="PTHR37308:SF1">
    <property type="entry name" value="POLYPRENYL-PHOSPHATE TRANSPORTER"/>
    <property type="match status" value="1"/>
</dbReference>
<feature type="transmembrane region" description="Helical" evidence="1">
    <location>
        <begin position="166"/>
        <end position="192"/>
    </location>
</feature>
<evidence type="ECO:0000256" key="1">
    <source>
        <dbReference type="SAM" id="Phobius"/>
    </source>
</evidence>
<feature type="transmembrane region" description="Helical" evidence="1">
    <location>
        <begin position="213"/>
        <end position="234"/>
    </location>
</feature>
<name>A0A1T4W1R1_9BACT</name>
<dbReference type="PANTHER" id="PTHR37308">
    <property type="entry name" value="INTEGRAL MEMBRANE PROTEIN"/>
    <property type="match status" value="1"/>
</dbReference>
<dbReference type="STRING" id="1121442.SAMN02745702_01385"/>
<feature type="transmembrane region" description="Helical" evidence="1">
    <location>
        <begin position="136"/>
        <end position="160"/>
    </location>
</feature>
<gene>
    <name evidence="2" type="ORF">SAMN02745702_01385</name>
</gene>
<evidence type="ECO:0000313" key="3">
    <source>
        <dbReference type="Proteomes" id="UP000189733"/>
    </source>
</evidence>
<dbReference type="AlphaFoldDB" id="A0A1T4W1R1"/>
<evidence type="ECO:0000313" key="2">
    <source>
        <dbReference type="EMBL" id="SKA70988.1"/>
    </source>
</evidence>
<feature type="transmembrane region" description="Helical" evidence="1">
    <location>
        <begin position="112"/>
        <end position="129"/>
    </location>
</feature>
<reference evidence="2 3" key="1">
    <citation type="submission" date="2017-02" db="EMBL/GenBank/DDBJ databases">
        <authorList>
            <person name="Peterson S.W."/>
        </authorList>
    </citation>
    <scope>NUCLEOTIDE SEQUENCE [LARGE SCALE GENOMIC DNA]</scope>
    <source>
        <strain evidence="2 3">DSM 18034</strain>
    </source>
</reference>
<protein>
    <submittedName>
        <fullName evidence="2">Putative membrane protein</fullName>
    </submittedName>
</protein>
<sequence length="321" mass="34445">MSFLQSVLSGPGPRTRSEALLLAAKGFCMGAADIVPGVSGGTVAFITGIYEQLIEAIRSVNAKAISAFLHGRLHASVQEIHFRFLIPLFIGLGCALVSMAGLMNSLMKNAPVLTWSLFLGLIAGSVLLVSRGVEKWNAAALSSLVLGAIASWFLVGMLPVSTPESWWFIVLCGMIAICAMILPGISGAFLLLILGKYEYITGALRNPFDGGNLLVLATFACGCVVGIAAFSRLLHVFLSRYHSQTIACLTGFMIGASRKVWPWKEVLESKMVNGKLRVLRDTNVLPDQFDTQVMYAVGLMALGFALVLLLDYVSRKGQKNA</sequence>
<keyword evidence="3" id="KW-1185">Reference proteome</keyword>
<dbReference type="Pfam" id="PF04018">
    <property type="entry name" value="VCA0040-like"/>
    <property type="match status" value="1"/>
</dbReference>
<feature type="transmembrane region" description="Helical" evidence="1">
    <location>
        <begin position="293"/>
        <end position="313"/>
    </location>
</feature>
<feature type="transmembrane region" description="Helical" evidence="1">
    <location>
        <begin position="84"/>
        <end position="106"/>
    </location>
</feature>
<dbReference type="InterPro" id="IPR007163">
    <property type="entry name" value="VCA0040-like"/>
</dbReference>
<dbReference type="OrthoDB" id="9793746at2"/>
<keyword evidence="1" id="KW-0812">Transmembrane</keyword>
<dbReference type="EMBL" id="FUYA01000004">
    <property type="protein sequence ID" value="SKA70988.1"/>
    <property type="molecule type" value="Genomic_DNA"/>
</dbReference>
<keyword evidence="1" id="KW-0472">Membrane</keyword>
<organism evidence="2 3">
    <name type="scientific">Desulfobaculum bizertense DSM 18034</name>
    <dbReference type="NCBI Taxonomy" id="1121442"/>
    <lineage>
        <taxon>Bacteria</taxon>
        <taxon>Pseudomonadati</taxon>
        <taxon>Thermodesulfobacteriota</taxon>
        <taxon>Desulfovibrionia</taxon>
        <taxon>Desulfovibrionales</taxon>
        <taxon>Desulfovibrionaceae</taxon>
        <taxon>Desulfobaculum</taxon>
    </lineage>
</organism>
<keyword evidence="1" id="KW-1133">Transmembrane helix</keyword>